<dbReference type="RGD" id="1310309">
    <property type="gene designation" value="Qprt"/>
</dbReference>
<keyword evidence="1" id="KW-0328">Glycosyltransferase</keyword>
<name>A6I9L6_RAT</name>
<evidence type="ECO:0000313" key="1">
    <source>
        <dbReference type="EMBL" id="EDM17314.1"/>
    </source>
</evidence>
<gene>
    <name evidence="1 3" type="primary">Qprt</name>
    <name evidence="1" type="ORF">rCG_39467</name>
</gene>
<protein>
    <submittedName>
        <fullName evidence="1">Quinolinate phosphoribosyltransferase, isoform CRA_a</fullName>
    </submittedName>
</protein>
<dbReference type="Proteomes" id="UP000234681">
    <property type="component" value="Chromosome 1"/>
</dbReference>
<accession>A6I9L6</accession>
<keyword evidence="1" id="KW-0808">Transferase</keyword>
<dbReference type="GO" id="GO:0016757">
    <property type="term" value="F:glycosyltransferase activity"/>
    <property type="evidence" value="ECO:0007669"/>
    <property type="project" value="UniProtKB-KW"/>
</dbReference>
<evidence type="ECO:0000313" key="3">
    <source>
        <dbReference type="RGD" id="1310309"/>
    </source>
</evidence>
<dbReference type="AlphaFoldDB" id="A6I9L6"/>
<reference evidence="1 2" key="1">
    <citation type="submission" date="2005-09" db="EMBL/GenBank/DDBJ databases">
        <authorList>
            <person name="Mural R.J."/>
            <person name="Li P.W."/>
            <person name="Adams M.D."/>
            <person name="Amanatides P.G."/>
            <person name="Baden-Tillson H."/>
            <person name="Barnstead M."/>
            <person name="Chin S.H."/>
            <person name="Dew I."/>
            <person name="Evans C.A."/>
            <person name="Ferriera S."/>
            <person name="Flanigan M."/>
            <person name="Fosler C."/>
            <person name="Glodek A."/>
            <person name="Gu Z."/>
            <person name="Holt R.A."/>
            <person name="Jennings D."/>
            <person name="Kraft C.L."/>
            <person name="Lu F."/>
            <person name="Nguyen T."/>
            <person name="Nusskern D.R."/>
            <person name="Pfannkoch C.M."/>
            <person name="Sitter C."/>
            <person name="Sutton G.G."/>
            <person name="Venter J.C."/>
            <person name="Wang Z."/>
            <person name="Woodage T."/>
            <person name="Zheng X.H."/>
            <person name="Zhong F."/>
        </authorList>
    </citation>
    <scope>NUCLEOTIDE SEQUENCE [LARGE SCALE GENOMIC DNA]</scope>
    <source>
        <strain>BN</strain>
        <strain evidence="2">Sprague-Dawley</strain>
    </source>
</reference>
<proteinExistence type="predicted"/>
<evidence type="ECO:0000313" key="2">
    <source>
        <dbReference type="Proteomes" id="UP000234681"/>
    </source>
</evidence>
<organism evidence="1 2">
    <name type="scientific">Rattus norvegicus</name>
    <name type="common">Rat</name>
    <dbReference type="NCBI Taxonomy" id="10116"/>
    <lineage>
        <taxon>Eukaryota</taxon>
        <taxon>Metazoa</taxon>
        <taxon>Chordata</taxon>
        <taxon>Craniata</taxon>
        <taxon>Vertebrata</taxon>
        <taxon>Euteleostomi</taxon>
        <taxon>Mammalia</taxon>
        <taxon>Eutheria</taxon>
        <taxon>Euarchontoglires</taxon>
        <taxon>Glires</taxon>
        <taxon>Rodentia</taxon>
        <taxon>Myomorpha</taxon>
        <taxon>Muroidea</taxon>
        <taxon>Muridae</taxon>
        <taxon>Murinae</taxon>
        <taxon>Rattus</taxon>
    </lineage>
</organism>
<sequence>MDPEEHPVLKALVHCCLTHVTDTQSDV</sequence>
<dbReference type="EMBL" id="CH473956">
    <property type="protein sequence ID" value="EDM17314.1"/>
    <property type="molecule type" value="Genomic_DNA"/>
</dbReference>